<dbReference type="Ensembl" id="ENSECRT00000001358.1">
    <property type="protein sequence ID" value="ENSECRP00000001335.1"/>
    <property type="gene ID" value="ENSECRG00000000932.1"/>
</dbReference>
<dbReference type="PROSITE" id="PS50222">
    <property type="entry name" value="EF_HAND_2"/>
    <property type="match status" value="2"/>
</dbReference>
<evidence type="ECO:0000256" key="7">
    <source>
        <dbReference type="ARBA" id="ARBA00022794"/>
    </source>
</evidence>
<evidence type="ECO:0000256" key="11">
    <source>
        <dbReference type="ARBA" id="ARBA00041026"/>
    </source>
</evidence>
<evidence type="ECO:0000256" key="6">
    <source>
        <dbReference type="ARBA" id="ARBA00022723"/>
    </source>
</evidence>
<evidence type="ECO:0000256" key="9">
    <source>
        <dbReference type="ARBA" id="ARBA00023212"/>
    </source>
</evidence>
<dbReference type="SMART" id="SM00054">
    <property type="entry name" value="EFh"/>
    <property type="match status" value="2"/>
</dbReference>
<dbReference type="PANTHER" id="PTHR15431">
    <property type="entry name" value="FGFR1 ONCOGENE PARTNER/LISH DOMAIN-CONTAINING PROTEIN"/>
    <property type="match status" value="1"/>
</dbReference>
<evidence type="ECO:0000256" key="15">
    <source>
        <dbReference type="SAM" id="MobiDB-lite"/>
    </source>
</evidence>
<comment type="function">
    <text evidence="13">Required for anchoring microtubules to the centrosomes. Required for ciliation.</text>
</comment>
<evidence type="ECO:0000259" key="16">
    <source>
        <dbReference type="PROSITE" id="PS50222"/>
    </source>
</evidence>
<feature type="compositionally biased region" description="Acidic residues" evidence="15">
    <location>
        <begin position="313"/>
        <end position="323"/>
    </location>
</feature>
<evidence type="ECO:0000256" key="13">
    <source>
        <dbReference type="ARBA" id="ARBA00046076"/>
    </source>
</evidence>
<name>A0A8C4REC8_ERPCA</name>
<dbReference type="Proteomes" id="UP000694620">
    <property type="component" value="Chromosome 3"/>
</dbReference>
<evidence type="ECO:0000256" key="5">
    <source>
        <dbReference type="ARBA" id="ARBA00022553"/>
    </source>
</evidence>
<keyword evidence="9" id="KW-0206">Cytoskeleton</keyword>
<evidence type="ECO:0000313" key="17">
    <source>
        <dbReference type="Ensembl" id="ENSECRP00000001335.1"/>
    </source>
</evidence>
<dbReference type="GeneTree" id="ENSGT00390000007441"/>
<sequence>MSATEEDNELRDLLVQNLENSGVLNKIKAELRAAVFLALEEQEKTENKIPLINESLKKFLNTKDGRLVASLITEFLEFFNLDFTLAVFRPEINMLNGLESREVVARELGISETDGTKAPLLLEVLKRGQRKEKDKDSSFAQGDCIVRIPKDLSPKQMTEARRIFEKYDKDKNGKINKEELRTLFTDLFPHFHKNMLERYVTDEFRAVDKDFSNSIDFIEFLGMYKRFFIQCRSVVAEDISEIIQSSNTFLEEKPNILLSTSKANSKDEEVFEARDIESLNNIDLGSDDPKLDIKQSTISRIPLFKSGMKNHDDDDDDDNDEDKGDLRDSFFDDPSPKPEKIYGRRADSIRHLGNLTSLSDAPCFNLDNGTLTGVLPVNKFSKSGNINEFKMVSEAITSLELGMSYL</sequence>
<evidence type="ECO:0000256" key="3">
    <source>
        <dbReference type="ARBA" id="ARBA00005385"/>
    </source>
</evidence>
<reference evidence="17" key="3">
    <citation type="submission" date="2025-09" db="UniProtKB">
        <authorList>
            <consortium name="Ensembl"/>
        </authorList>
    </citation>
    <scope>IDENTIFICATION</scope>
</reference>
<dbReference type="Gene3D" id="1.20.960.40">
    <property type="match status" value="1"/>
</dbReference>
<dbReference type="GO" id="GO:0030030">
    <property type="term" value="P:cell projection organization"/>
    <property type="evidence" value="ECO:0007669"/>
    <property type="project" value="UniProtKB-KW"/>
</dbReference>
<feature type="domain" description="EF-hand" evidence="16">
    <location>
        <begin position="195"/>
        <end position="230"/>
    </location>
</feature>
<dbReference type="GO" id="GO:0005509">
    <property type="term" value="F:calcium ion binding"/>
    <property type="evidence" value="ECO:0007669"/>
    <property type="project" value="InterPro"/>
</dbReference>
<feature type="compositionally biased region" description="Basic and acidic residues" evidence="15">
    <location>
        <begin position="324"/>
        <end position="341"/>
    </location>
</feature>
<evidence type="ECO:0000256" key="12">
    <source>
        <dbReference type="ARBA" id="ARBA00042293"/>
    </source>
</evidence>
<organism evidence="17 18">
    <name type="scientific">Erpetoichthys calabaricus</name>
    <name type="common">Rope fish</name>
    <name type="synonym">Calamoichthys calabaricus</name>
    <dbReference type="NCBI Taxonomy" id="27687"/>
    <lineage>
        <taxon>Eukaryota</taxon>
        <taxon>Metazoa</taxon>
        <taxon>Chordata</taxon>
        <taxon>Craniata</taxon>
        <taxon>Vertebrata</taxon>
        <taxon>Euteleostomi</taxon>
        <taxon>Actinopterygii</taxon>
        <taxon>Polypteriformes</taxon>
        <taxon>Polypteridae</taxon>
        <taxon>Erpetoichthys</taxon>
    </lineage>
</organism>
<evidence type="ECO:0000313" key="18">
    <source>
        <dbReference type="Proteomes" id="UP000694620"/>
    </source>
</evidence>
<dbReference type="SUPFAM" id="SSF47473">
    <property type="entry name" value="EF-hand"/>
    <property type="match status" value="1"/>
</dbReference>
<evidence type="ECO:0000256" key="2">
    <source>
        <dbReference type="ARBA" id="ARBA00004300"/>
    </source>
</evidence>
<keyword evidence="8" id="KW-0106">Calcium</keyword>
<keyword evidence="6" id="KW-0479">Metal-binding</keyword>
<keyword evidence="5" id="KW-0597">Phosphoprotein</keyword>
<comment type="subcellular location">
    <subcellularLocation>
        <location evidence="1">Cytoplasm</location>
        <location evidence="1">Cytoskeleton</location>
        <location evidence="1">Cilium basal body</location>
    </subcellularLocation>
    <subcellularLocation>
        <location evidence="2">Cytoplasm</location>
        <location evidence="2">Cytoskeleton</location>
        <location evidence="2">Microtubule organizing center</location>
        <location evidence="2">Centrosome</location>
    </subcellularLocation>
</comment>
<dbReference type="PROSITE" id="PS00018">
    <property type="entry name" value="EF_HAND_1"/>
    <property type="match status" value="1"/>
</dbReference>
<dbReference type="PROSITE" id="PS50896">
    <property type="entry name" value="LISH"/>
    <property type="match status" value="1"/>
</dbReference>
<accession>A0A8C4REC8</accession>
<dbReference type="AlphaFoldDB" id="A0A8C4REC8"/>
<dbReference type="Gene3D" id="1.10.238.10">
    <property type="entry name" value="EF-hand"/>
    <property type="match status" value="1"/>
</dbReference>
<evidence type="ECO:0000256" key="10">
    <source>
        <dbReference type="ARBA" id="ARBA00023273"/>
    </source>
</evidence>
<feature type="region of interest" description="Disordered" evidence="15">
    <location>
        <begin position="305"/>
        <end position="341"/>
    </location>
</feature>
<dbReference type="Pfam" id="PF13499">
    <property type="entry name" value="EF-hand_7"/>
    <property type="match status" value="1"/>
</dbReference>
<evidence type="ECO:0000256" key="8">
    <source>
        <dbReference type="ARBA" id="ARBA00022837"/>
    </source>
</evidence>
<feature type="domain" description="EF-hand" evidence="16">
    <location>
        <begin position="155"/>
        <end position="190"/>
    </location>
</feature>
<keyword evidence="4" id="KW-0963">Cytoplasm</keyword>
<evidence type="ECO:0000256" key="1">
    <source>
        <dbReference type="ARBA" id="ARBA00004120"/>
    </source>
</evidence>
<dbReference type="InterPro" id="IPR002048">
    <property type="entry name" value="EF_hand_dom"/>
</dbReference>
<dbReference type="GO" id="GO:0005813">
    <property type="term" value="C:centrosome"/>
    <property type="evidence" value="ECO:0007669"/>
    <property type="project" value="UniProtKB-SubCell"/>
</dbReference>
<comment type="similarity">
    <text evidence="3">Belongs to the CEP43 family.</text>
</comment>
<keyword evidence="10" id="KW-0966">Cell projection</keyword>
<dbReference type="PANTHER" id="PTHR15431:SF9">
    <property type="entry name" value="CENTROSOMAL PROTEIN 43"/>
    <property type="match status" value="1"/>
</dbReference>
<proteinExistence type="inferred from homology"/>
<evidence type="ECO:0000256" key="4">
    <source>
        <dbReference type="ARBA" id="ARBA00022490"/>
    </source>
</evidence>
<evidence type="ECO:0000256" key="14">
    <source>
        <dbReference type="ARBA" id="ARBA00046373"/>
    </source>
</evidence>
<dbReference type="InterPro" id="IPR018993">
    <property type="entry name" value="FOP_dimerisation-dom_N"/>
</dbReference>
<dbReference type="InterPro" id="IPR011992">
    <property type="entry name" value="EF-hand-dom_pair"/>
</dbReference>
<reference evidence="17" key="2">
    <citation type="submission" date="2025-08" db="UniProtKB">
        <authorList>
            <consortium name="Ensembl"/>
        </authorList>
    </citation>
    <scope>IDENTIFICATION</scope>
</reference>
<dbReference type="CDD" id="cd00051">
    <property type="entry name" value="EFh"/>
    <property type="match status" value="1"/>
</dbReference>
<keyword evidence="18" id="KW-1185">Reference proteome</keyword>
<comment type="subunit">
    <text evidence="14">Homodimer. Part of a ternary complex that contains CEP350, CEP43 and MAPRE1. Interacts directly with CEP350 and MAPRE1. Interacts with CEP19. Interacts (via N-terminus) with CEP350 (via C-terminus).</text>
</comment>
<protein>
    <recommendedName>
        <fullName evidence="11">Centrosomal protein 43</fullName>
    </recommendedName>
    <alternativeName>
        <fullName evidence="12">FGFR1 oncogene partner</fullName>
    </alternativeName>
</protein>
<dbReference type="InterPro" id="IPR006594">
    <property type="entry name" value="LisH"/>
</dbReference>
<dbReference type="GO" id="GO:0034453">
    <property type="term" value="P:microtubule anchoring"/>
    <property type="evidence" value="ECO:0007669"/>
    <property type="project" value="InterPro"/>
</dbReference>
<reference evidence="17" key="1">
    <citation type="submission" date="2021-06" db="EMBL/GenBank/DDBJ databases">
        <authorList>
            <consortium name="Wellcome Sanger Institute Data Sharing"/>
        </authorList>
    </citation>
    <scope>NUCLEOTIDE SEQUENCE [LARGE SCALE GENOMIC DNA]</scope>
</reference>
<dbReference type="Pfam" id="PF09398">
    <property type="entry name" value="FOP_dimer"/>
    <property type="match status" value="1"/>
</dbReference>
<dbReference type="InterPro" id="IPR018247">
    <property type="entry name" value="EF_Hand_1_Ca_BS"/>
</dbReference>
<keyword evidence="7" id="KW-0970">Cilium biogenesis/degradation</keyword>